<dbReference type="InterPro" id="IPR011050">
    <property type="entry name" value="Pectin_lyase_fold/virulence"/>
</dbReference>
<accession>A0A0E0LP76</accession>
<keyword evidence="4" id="KW-0378">Hydrolase</keyword>
<dbReference type="SUPFAM" id="SSF51126">
    <property type="entry name" value="Pectin lyase-like"/>
    <property type="match status" value="1"/>
</dbReference>
<feature type="domain" description="Pectinesterase catalytic" evidence="7">
    <location>
        <begin position="38"/>
        <end position="260"/>
    </location>
</feature>
<evidence type="ECO:0000256" key="6">
    <source>
        <dbReference type="SAM" id="SignalP"/>
    </source>
</evidence>
<dbReference type="GO" id="GO:0042545">
    <property type="term" value="P:cell wall modification"/>
    <property type="evidence" value="ECO:0007669"/>
    <property type="project" value="InterPro"/>
</dbReference>
<evidence type="ECO:0000259" key="7">
    <source>
        <dbReference type="Pfam" id="PF01095"/>
    </source>
</evidence>
<dbReference type="OMA" id="PDICDIC"/>
<protein>
    <recommendedName>
        <fullName evidence="3">pectinesterase</fullName>
        <ecNumber evidence="3">3.1.1.11</ecNumber>
    </recommendedName>
</protein>
<dbReference type="Gene3D" id="2.160.20.10">
    <property type="entry name" value="Single-stranded right-handed beta-helix, Pectin lyase-like"/>
    <property type="match status" value="1"/>
</dbReference>
<dbReference type="Pfam" id="PF01095">
    <property type="entry name" value="Pectinesterase"/>
    <property type="match status" value="1"/>
</dbReference>
<dbReference type="UniPathway" id="UPA00545">
    <property type="reaction ID" value="UER00823"/>
</dbReference>
<dbReference type="GO" id="GO:0030599">
    <property type="term" value="F:pectinesterase activity"/>
    <property type="evidence" value="ECO:0007669"/>
    <property type="project" value="UniProtKB-EC"/>
</dbReference>
<dbReference type="Proteomes" id="UP000026962">
    <property type="component" value="Chromosome 7"/>
</dbReference>
<dbReference type="HOGENOM" id="CLU_012243_3_0_1"/>
<reference evidence="8" key="1">
    <citation type="submission" date="2015-04" db="UniProtKB">
        <authorList>
            <consortium name="EnsemblPlants"/>
        </authorList>
    </citation>
    <scope>IDENTIFICATION</scope>
</reference>
<evidence type="ECO:0000256" key="2">
    <source>
        <dbReference type="ARBA" id="ARBA00008891"/>
    </source>
</evidence>
<comment type="pathway">
    <text evidence="1">Glycan metabolism; pectin degradation; 2-dehydro-3-deoxy-D-gluconate from pectin: step 1/5.</text>
</comment>
<evidence type="ECO:0000256" key="4">
    <source>
        <dbReference type="ARBA" id="ARBA00022801"/>
    </source>
</evidence>
<keyword evidence="6" id="KW-0732">Signal</keyword>
<dbReference type="PANTHER" id="PTHR31321">
    <property type="entry name" value="ACYL-COA THIOESTER HYDROLASE YBHC-RELATED"/>
    <property type="match status" value="1"/>
</dbReference>
<sequence length="271" mass="29985">MQSLLCFCTLRPQLLLLLLLLLQLPPLSFAAAPVAETITVDHRGGGDFRTVQAAVDSVPDGNREWIRIHVKKGNYREKVTVPTHKHYILLEGDGCWKTAISYGAHAHAGIGHIMRRRRRRNVADYGIVRNIDFKVVAALVGGDKIAFYGCAFHGFQDTLCDFTGRHYFRRCAITGGIDFIFATAITSTLPPGRQQPGWVTAHARAGACAACGLVFRGGSVDGTGRQYLGRTWNRFATVVFYRTDIAGVVVPQGWQAWHAAPDICDICRDWM</sequence>
<evidence type="ECO:0000313" key="9">
    <source>
        <dbReference type="Proteomes" id="UP000026962"/>
    </source>
</evidence>
<evidence type="ECO:0000256" key="3">
    <source>
        <dbReference type="ARBA" id="ARBA00013229"/>
    </source>
</evidence>
<keyword evidence="9" id="KW-1185">Reference proteome</keyword>
<dbReference type="eggNOG" id="ENOG502QVK0">
    <property type="taxonomic scope" value="Eukaryota"/>
</dbReference>
<dbReference type="Gramene" id="OPUNC07G23240.1">
    <property type="protein sequence ID" value="OPUNC07G23240.1"/>
    <property type="gene ID" value="OPUNC07G23240"/>
</dbReference>
<evidence type="ECO:0000313" key="8">
    <source>
        <dbReference type="EnsemblPlants" id="OPUNC07G23240.1"/>
    </source>
</evidence>
<dbReference type="EnsemblPlants" id="OPUNC07G23240.1">
    <property type="protein sequence ID" value="OPUNC07G23240.1"/>
    <property type="gene ID" value="OPUNC07G23240"/>
</dbReference>
<dbReference type="InterPro" id="IPR012334">
    <property type="entry name" value="Pectin_lyas_fold"/>
</dbReference>
<dbReference type="PANTHER" id="PTHR31321:SF131">
    <property type="entry name" value="OS07G0655600 PROTEIN"/>
    <property type="match status" value="1"/>
</dbReference>
<dbReference type="EC" id="3.1.1.11" evidence="3"/>
<feature type="signal peptide" evidence="6">
    <location>
        <begin position="1"/>
        <end position="30"/>
    </location>
</feature>
<feature type="chain" id="PRO_5011118733" description="pectinesterase" evidence="6">
    <location>
        <begin position="31"/>
        <end position="271"/>
    </location>
</feature>
<organism evidence="8">
    <name type="scientific">Oryza punctata</name>
    <name type="common">Red rice</name>
    <dbReference type="NCBI Taxonomy" id="4537"/>
    <lineage>
        <taxon>Eukaryota</taxon>
        <taxon>Viridiplantae</taxon>
        <taxon>Streptophyta</taxon>
        <taxon>Embryophyta</taxon>
        <taxon>Tracheophyta</taxon>
        <taxon>Spermatophyta</taxon>
        <taxon>Magnoliopsida</taxon>
        <taxon>Liliopsida</taxon>
        <taxon>Poales</taxon>
        <taxon>Poaceae</taxon>
        <taxon>BOP clade</taxon>
        <taxon>Oryzoideae</taxon>
        <taxon>Oryzeae</taxon>
        <taxon>Oryzinae</taxon>
        <taxon>Oryza</taxon>
    </lineage>
</organism>
<dbReference type="InterPro" id="IPR000070">
    <property type="entry name" value="Pectinesterase_cat"/>
</dbReference>
<evidence type="ECO:0000256" key="1">
    <source>
        <dbReference type="ARBA" id="ARBA00005184"/>
    </source>
</evidence>
<dbReference type="STRING" id="4537.A0A0E0LP76"/>
<comment type="similarity">
    <text evidence="2">Belongs to the pectinesterase family.</text>
</comment>
<dbReference type="GO" id="GO:0045490">
    <property type="term" value="P:pectin catabolic process"/>
    <property type="evidence" value="ECO:0007669"/>
    <property type="project" value="UniProtKB-UniPathway"/>
</dbReference>
<keyword evidence="5" id="KW-0063">Aspartyl esterase</keyword>
<reference evidence="8" key="2">
    <citation type="submission" date="2018-05" db="EMBL/GenBank/DDBJ databases">
        <title>OpunRS2 (Oryza punctata Reference Sequence Version 2).</title>
        <authorList>
            <person name="Zhang J."/>
            <person name="Kudrna D."/>
            <person name="Lee S."/>
            <person name="Talag J."/>
            <person name="Welchert J."/>
            <person name="Wing R.A."/>
        </authorList>
    </citation>
    <scope>NUCLEOTIDE SEQUENCE [LARGE SCALE GENOMIC DNA]</scope>
</reference>
<dbReference type="AlphaFoldDB" id="A0A0E0LP76"/>
<evidence type="ECO:0000256" key="5">
    <source>
        <dbReference type="ARBA" id="ARBA00023085"/>
    </source>
</evidence>
<name>A0A0E0LP76_ORYPU</name>
<proteinExistence type="inferred from homology"/>